<organism evidence="2 3">
    <name type="scientific">Belnapia arida</name>
    <dbReference type="NCBI Taxonomy" id="2804533"/>
    <lineage>
        <taxon>Bacteria</taxon>
        <taxon>Pseudomonadati</taxon>
        <taxon>Pseudomonadota</taxon>
        <taxon>Alphaproteobacteria</taxon>
        <taxon>Acetobacterales</taxon>
        <taxon>Roseomonadaceae</taxon>
        <taxon>Belnapia</taxon>
    </lineage>
</organism>
<feature type="transmembrane region" description="Helical" evidence="1">
    <location>
        <begin position="40"/>
        <end position="58"/>
    </location>
</feature>
<reference evidence="2 3" key="1">
    <citation type="submission" date="2021-01" db="EMBL/GenBank/DDBJ databases">
        <title>Belnapia mucosa sp. nov. and Belnapia arida sp. nov., isolated from the Tabernas Desert (Almeria, Spain).</title>
        <authorList>
            <person name="Molina-Menor E."/>
            <person name="Vidal-Verdu A."/>
            <person name="Calonge A."/>
            <person name="Satari L."/>
            <person name="Pereto J."/>
            <person name="Porcar M."/>
        </authorList>
    </citation>
    <scope>NUCLEOTIDE SEQUENCE [LARGE SCALE GENOMIC DNA]</scope>
    <source>
        <strain evidence="2 3">T18</strain>
    </source>
</reference>
<proteinExistence type="predicted"/>
<keyword evidence="1" id="KW-0812">Transmembrane</keyword>
<dbReference type="Pfam" id="PF14108">
    <property type="entry name" value="ABA4-like"/>
    <property type="match status" value="1"/>
</dbReference>
<dbReference type="Proteomes" id="UP000660885">
    <property type="component" value="Unassembled WGS sequence"/>
</dbReference>
<keyword evidence="1" id="KW-1133">Transmembrane helix</keyword>
<dbReference type="InterPro" id="IPR025461">
    <property type="entry name" value="ABA4-like"/>
</dbReference>
<evidence type="ECO:0000256" key="1">
    <source>
        <dbReference type="SAM" id="Phobius"/>
    </source>
</evidence>
<evidence type="ECO:0000313" key="3">
    <source>
        <dbReference type="Proteomes" id="UP000660885"/>
    </source>
</evidence>
<dbReference type="EMBL" id="JAETWB010000023">
    <property type="protein sequence ID" value="MBL6081214.1"/>
    <property type="molecule type" value="Genomic_DNA"/>
</dbReference>
<sequence length="144" mass="15590">MNPDNLFQIANTVALAGWASLILGILTGQSWLRVGVAGRVVPVSLSVFYTALVAVAWPDTEGGYDTLVAVAHLFEDPRMLLAGWAHYLAFDLLIGGWIADEVDRRGLTRWLLLPALPLVFLFGPVGLLVSIAGTALLRPRFHNA</sequence>
<comment type="caution">
    <text evidence="2">The sequence shown here is derived from an EMBL/GenBank/DDBJ whole genome shotgun (WGS) entry which is preliminary data.</text>
</comment>
<evidence type="ECO:0000313" key="2">
    <source>
        <dbReference type="EMBL" id="MBL6081214.1"/>
    </source>
</evidence>
<name>A0ABS1U955_9PROT</name>
<feature type="transmembrane region" description="Helical" evidence="1">
    <location>
        <begin position="6"/>
        <end position="28"/>
    </location>
</feature>
<keyword evidence="3" id="KW-1185">Reference proteome</keyword>
<keyword evidence="1" id="KW-0472">Membrane</keyword>
<dbReference type="RefSeq" id="WP_202834437.1">
    <property type="nucleotide sequence ID" value="NZ_JAETWB010000023.1"/>
</dbReference>
<accession>A0ABS1U955</accession>
<gene>
    <name evidence="2" type="ORF">JMJ56_24775</name>
</gene>
<protein>
    <submittedName>
        <fullName evidence="2">DUF4281 domain-containing protein</fullName>
    </submittedName>
</protein>
<feature type="transmembrane region" description="Helical" evidence="1">
    <location>
        <begin position="78"/>
        <end position="99"/>
    </location>
</feature>
<feature type="transmembrane region" description="Helical" evidence="1">
    <location>
        <begin position="111"/>
        <end position="137"/>
    </location>
</feature>